<gene>
    <name evidence="2" type="ORF">SAMN04487775_101294</name>
</gene>
<name>A0A1I3I342_9SPIR</name>
<evidence type="ECO:0000256" key="1">
    <source>
        <dbReference type="SAM" id="MobiDB-lite"/>
    </source>
</evidence>
<feature type="region of interest" description="Disordered" evidence="1">
    <location>
        <begin position="75"/>
        <end position="117"/>
    </location>
</feature>
<dbReference type="Proteomes" id="UP000182737">
    <property type="component" value="Unassembled WGS sequence"/>
</dbReference>
<organism evidence="2 3">
    <name type="scientific">Treponema bryantii</name>
    <dbReference type="NCBI Taxonomy" id="163"/>
    <lineage>
        <taxon>Bacteria</taxon>
        <taxon>Pseudomonadati</taxon>
        <taxon>Spirochaetota</taxon>
        <taxon>Spirochaetia</taxon>
        <taxon>Spirochaetales</taxon>
        <taxon>Treponemataceae</taxon>
        <taxon>Treponema</taxon>
    </lineage>
</organism>
<evidence type="ECO:0008006" key="4">
    <source>
        <dbReference type="Google" id="ProtNLM"/>
    </source>
</evidence>
<dbReference type="AlphaFoldDB" id="A0A1I3I342"/>
<dbReference type="OrthoDB" id="9778608at2"/>
<feature type="compositionally biased region" description="Low complexity" evidence="1">
    <location>
        <begin position="1"/>
        <end position="10"/>
    </location>
</feature>
<evidence type="ECO:0000313" key="3">
    <source>
        <dbReference type="Proteomes" id="UP000182737"/>
    </source>
</evidence>
<feature type="compositionally biased region" description="Basic and acidic residues" evidence="1">
    <location>
        <begin position="26"/>
        <end position="40"/>
    </location>
</feature>
<protein>
    <recommendedName>
        <fullName evidence="4">Plasmid recombination enzyme</fullName>
    </recommendedName>
</protein>
<dbReference type="EMBL" id="FORI01000001">
    <property type="protein sequence ID" value="SFI42438.1"/>
    <property type="molecule type" value="Genomic_DNA"/>
</dbReference>
<sequence length="499" mass="58745">MTYTTYKTTTQNPPAGISEPAWKDPVSGHDYKNDPERDNHLFDSHKAYHAKDDVKALRNILHQLKELGGDYGFNPDYKTNPQGKMRCTMNSGRKRKTDKKAFSSRHNDRDFDSNPEHIAKDKSDKNIIWSWCGTEISFYKGELKYYEETFGAQLEQTNQNYIKSRHKERVVTMDEWRKKTMHASEEQILQIGRMEQYPEIEVSLSCFEEYLTWLNGWNEDHGKPFFILNWAMHQDEVGAPHFHLRRAWPCKDEETGLTTSNQTQALLKAGILPPDPEKKISKKNNPKMTFDKMCREKWIFIARSHGLKIEDTPKPRDEVGKTLEEFQKEKDLQRNQVYTLLSALTEKNIDVLEEISKWEELMPSIQNFKKWTKERCKDAQRTYRDEQLDPIVDLFVSAFANSNKAIKDGYDSQIKQYDHTLNGYTKQTANGKKHFFGAAEISQMFESATPELLRKIAGVIAEHGCKDVKEWMQKSPWYREFEQGRDVERKLRMEREWER</sequence>
<feature type="compositionally biased region" description="Basic and acidic residues" evidence="1">
    <location>
        <begin position="99"/>
        <end position="117"/>
    </location>
</feature>
<accession>A0A1I3I342</accession>
<feature type="region of interest" description="Disordered" evidence="1">
    <location>
        <begin position="1"/>
        <end position="40"/>
    </location>
</feature>
<keyword evidence="3" id="KW-1185">Reference proteome</keyword>
<evidence type="ECO:0000313" key="2">
    <source>
        <dbReference type="EMBL" id="SFI42438.1"/>
    </source>
</evidence>
<reference evidence="3" key="1">
    <citation type="submission" date="2016-10" db="EMBL/GenBank/DDBJ databases">
        <authorList>
            <person name="Varghese N."/>
            <person name="Submissions S."/>
        </authorList>
    </citation>
    <scope>NUCLEOTIDE SEQUENCE [LARGE SCALE GENOMIC DNA]</scope>
    <source>
        <strain evidence="3">XBD1002</strain>
    </source>
</reference>
<dbReference type="RefSeq" id="WP_074929884.1">
    <property type="nucleotide sequence ID" value="NZ_FORI01000001.1"/>
</dbReference>
<proteinExistence type="predicted"/>